<feature type="transmembrane region" description="Helical" evidence="1">
    <location>
        <begin position="308"/>
        <end position="327"/>
    </location>
</feature>
<feature type="transmembrane region" description="Helical" evidence="1">
    <location>
        <begin position="233"/>
        <end position="253"/>
    </location>
</feature>
<dbReference type="EMBL" id="SNXW01000001">
    <property type="protein sequence ID" value="TDP88518.1"/>
    <property type="molecule type" value="Genomic_DNA"/>
</dbReference>
<dbReference type="AlphaFoldDB" id="A0A4V3CX20"/>
<dbReference type="RefSeq" id="WP_243738482.1">
    <property type="nucleotide sequence ID" value="NZ_SNXW01000001.1"/>
</dbReference>
<sequence>MNTAHSVAPPRHPVGRHTHHLVILCLLAWLCLHGVAFTDFREFKLLLAPWSQVTLPPEKQYLYSSPWLAGLGRLVSTLLSPSLSYAALCALGLLLLASVLHKSFLREHGENEAWIAWLLLMATPLPMVWLQWIGKSDTYLLSAWLLMRLTNRPVIHAALAMVMVLCHRELALLILMMDVLLSRRLRPGTLVGALTGIGLMALYHHVVLEAAPMGRIAYATQDRWSIPLGNLSVWPAMLACSMSWFWITAIAFCRPGWRDAIVLLACMAVAAMTLDFTRVFGLLSMPWILDLLQRGVPAAAHAARTSRLWHAGIILLAIMPSAQLINFEVKGSRSLDNITMMLGAVHKTP</sequence>
<keyword evidence="1" id="KW-0472">Membrane</keyword>
<name>A0A4V3CX20_9BURK</name>
<comment type="caution">
    <text evidence="2">The sequence shown here is derived from an EMBL/GenBank/DDBJ whole genome shotgun (WGS) entry which is preliminary data.</text>
</comment>
<dbReference type="Proteomes" id="UP000294593">
    <property type="component" value="Unassembled WGS sequence"/>
</dbReference>
<gene>
    <name evidence="2" type="ORF">EV672_101670</name>
</gene>
<evidence type="ECO:0000313" key="2">
    <source>
        <dbReference type="EMBL" id="TDP88518.1"/>
    </source>
</evidence>
<feature type="transmembrane region" description="Helical" evidence="1">
    <location>
        <begin position="83"/>
        <end position="101"/>
    </location>
</feature>
<protein>
    <submittedName>
        <fullName evidence="2">Uncharacterized protein</fullName>
    </submittedName>
</protein>
<keyword evidence="1" id="KW-0812">Transmembrane</keyword>
<organism evidence="2 3">
    <name type="scientific">Aquabacterium commune</name>
    <dbReference type="NCBI Taxonomy" id="70586"/>
    <lineage>
        <taxon>Bacteria</taxon>
        <taxon>Pseudomonadati</taxon>
        <taxon>Pseudomonadota</taxon>
        <taxon>Betaproteobacteria</taxon>
        <taxon>Burkholderiales</taxon>
        <taxon>Aquabacterium</taxon>
    </lineage>
</organism>
<evidence type="ECO:0000256" key="1">
    <source>
        <dbReference type="SAM" id="Phobius"/>
    </source>
</evidence>
<feature type="transmembrane region" description="Helical" evidence="1">
    <location>
        <begin position="154"/>
        <end position="176"/>
    </location>
</feature>
<proteinExistence type="predicted"/>
<feature type="transmembrane region" description="Helical" evidence="1">
    <location>
        <begin position="113"/>
        <end position="134"/>
    </location>
</feature>
<accession>A0A4V3CX20</accession>
<reference evidence="2 3" key="1">
    <citation type="submission" date="2019-03" db="EMBL/GenBank/DDBJ databases">
        <title>Genomic Encyclopedia of Type Strains, Phase IV (KMG-IV): sequencing the most valuable type-strain genomes for metagenomic binning, comparative biology and taxonomic classification.</title>
        <authorList>
            <person name="Goeker M."/>
        </authorList>
    </citation>
    <scope>NUCLEOTIDE SEQUENCE [LARGE SCALE GENOMIC DNA]</scope>
    <source>
        <strain evidence="2 3">DSM 11901</strain>
    </source>
</reference>
<feature type="transmembrane region" description="Helical" evidence="1">
    <location>
        <begin position="21"/>
        <end position="40"/>
    </location>
</feature>
<keyword evidence="1" id="KW-1133">Transmembrane helix</keyword>
<evidence type="ECO:0000313" key="3">
    <source>
        <dbReference type="Proteomes" id="UP000294593"/>
    </source>
</evidence>
<feature type="transmembrane region" description="Helical" evidence="1">
    <location>
        <begin position="260"/>
        <end position="288"/>
    </location>
</feature>
<feature type="transmembrane region" description="Helical" evidence="1">
    <location>
        <begin position="188"/>
        <end position="206"/>
    </location>
</feature>
<keyword evidence="3" id="KW-1185">Reference proteome</keyword>